<dbReference type="RefSeq" id="WP_109665680.1">
    <property type="nucleotide sequence ID" value="NZ_QGGW01000001.1"/>
</dbReference>
<evidence type="ECO:0000313" key="3">
    <source>
        <dbReference type="Proteomes" id="UP000245708"/>
    </source>
</evidence>
<evidence type="ECO:0000256" key="1">
    <source>
        <dbReference type="SAM" id="Phobius"/>
    </source>
</evidence>
<accession>A0A316GNP5</accession>
<dbReference type="EMBL" id="QGGW01000001">
    <property type="protein sequence ID" value="PWK62780.1"/>
    <property type="molecule type" value="Genomic_DNA"/>
</dbReference>
<dbReference type="AlphaFoldDB" id="A0A316GNP5"/>
<name>A0A316GNP5_9RHOB</name>
<comment type="caution">
    <text evidence="2">The sequence shown here is derived from an EMBL/GenBank/DDBJ whole genome shotgun (WGS) entry which is preliminary data.</text>
</comment>
<reference evidence="2 3" key="1">
    <citation type="submission" date="2018-05" db="EMBL/GenBank/DDBJ databases">
        <title>Genomic Encyclopedia of Type Strains, Phase IV (KMG-IV): sequencing the most valuable type-strain genomes for metagenomic binning, comparative biology and taxonomic classification.</title>
        <authorList>
            <person name="Goeker M."/>
        </authorList>
    </citation>
    <scope>NUCLEOTIDE SEQUENCE [LARGE SCALE GENOMIC DNA]</scope>
    <source>
        <strain evidence="2 3">DSM 16097</strain>
    </source>
</reference>
<organism evidence="2 3">
    <name type="scientific">Roseicyclus mahoneyensis</name>
    <dbReference type="NCBI Taxonomy" id="164332"/>
    <lineage>
        <taxon>Bacteria</taxon>
        <taxon>Pseudomonadati</taxon>
        <taxon>Pseudomonadota</taxon>
        <taxon>Alphaproteobacteria</taxon>
        <taxon>Rhodobacterales</taxon>
        <taxon>Roseobacteraceae</taxon>
        <taxon>Roseicyclus</taxon>
    </lineage>
</organism>
<keyword evidence="1" id="KW-1133">Transmembrane helix</keyword>
<dbReference type="Proteomes" id="UP000245708">
    <property type="component" value="Unassembled WGS sequence"/>
</dbReference>
<keyword evidence="1" id="KW-0472">Membrane</keyword>
<sequence>MPPFLLRMVLWLRHPPSRNQRIAIAVICGIGIAFAAIEWLVGWPDWLTADRLPRGPRLTTP</sequence>
<evidence type="ECO:0000313" key="2">
    <source>
        <dbReference type="EMBL" id="PWK62780.1"/>
    </source>
</evidence>
<proteinExistence type="predicted"/>
<keyword evidence="1" id="KW-0812">Transmembrane</keyword>
<keyword evidence="3" id="KW-1185">Reference proteome</keyword>
<gene>
    <name evidence="2" type="ORF">C7455_101816</name>
</gene>
<feature type="transmembrane region" description="Helical" evidence="1">
    <location>
        <begin position="21"/>
        <end position="41"/>
    </location>
</feature>
<protein>
    <submittedName>
        <fullName evidence="2">Uncharacterized protein</fullName>
    </submittedName>
</protein>